<name>A0ABM8CZJ4_9NOCA</name>
<organism evidence="2 3">
    <name type="scientific">Nocardia sputorum</name>
    <dbReference type="NCBI Taxonomy" id="2984338"/>
    <lineage>
        <taxon>Bacteria</taxon>
        <taxon>Bacillati</taxon>
        <taxon>Actinomycetota</taxon>
        <taxon>Actinomycetes</taxon>
        <taxon>Mycobacteriales</taxon>
        <taxon>Nocardiaceae</taxon>
        <taxon>Nocardia</taxon>
    </lineage>
</organism>
<gene>
    <name evidence="2" type="ORF">IFM12276_35130</name>
</gene>
<dbReference type="Proteomes" id="UP001317870">
    <property type="component" value="Chromosome"/>
</dbReference>
<sequence length="204" mass="22211">MALFDLFVDHLLRRPRGPLARRMWRDMKSHHDIFRDTLAALHLTPDDRLLEIGCGGGTFAARALESGCRTTAVDHSADMVALTKSANADAVREGRLEVVEAAAESLPLPDRHFTCATAMNVLFFVSVPAMLAELHRVLAPGGRLVLHTVAPEPPRSVMPAPLAGRVRLHSDTELVAMLEAAGFHQPRVERVDGAYQLVTASCPP</sequence>
<evidence type="ECO:0000313" key="2">
    <source>
        <dbReference type="EMBL" id="BDU00485.1"/>
    </source>
</evidence>
<evidence type="ECO:0000313" key="3">
    <source>
        <dbReference type="Proteomes" id="UP001317870"/>
    </source>
</evidence>
<dbReference type="PANTHER" id="PTHR43591">
    <property type="entry name" value="METHYLTRANSFERASE"/>
    <property type="match status" value="1"/>
</dbReference>
<protein>
    <recommendedName>
        <fullName evidence="1">Methyltransferase type 11 domain-containing protein</fullName>
    </recommendedName>
</protein>
<dbReference type="EMBL" id="AP026978">
    <property type="protein sequence ID" value="BDU00485.1"/>
    <property type="molecule type" value="Genomic_DNA"/>
</dbReference>
<accession>A0ABM8CZJ4</accession>
<reference evidence="2 3" key="1">
    <citation type="submission" date="2022-11" db="EMBL/GenBank/DDBJ databases">
        <title>Genome Sequencing of Nocardia sp. ON39_IFM12276 and assembly.</title>
        <authorList>
            <person name="Shimojima M."/>
            <person name="Toyokawa M."/>
            <person name="Uesaka K."/>
        </authorList>
    </citation>
    <scope>NUCLEOTIDE SEQUENCE [LARGE SCALE GENOMIC DNA]</scope>
    <source>
        <strain evidence="2 3">IFM 12276</strain>
    </source>
</reference>
<dbReference type="RefSeq" id="WP_281873330.1">
    <property type="nucleotide sequence ID" value="NZ_AP026978.1"/>
</dbReference>
<dbReference type="Pfam" id="PF08241">
    <property type="entry name" value="Methyltransf_11"/>
    <property type="match status" value="1"/>
</dbReference>
<proteinExistence type="predicted"/>
<dbReference type="Gene3D" id="3.40.50.150">
    <property type="entry name" value="Vaccinia Virus protein VP39"/>
    <property type="match status" value="1"/>
</dbReference>
<dbReference type="InterPro" id="IPR029063">
    <property type="entry name" value="SAM-dependent_MTases_sf"/>
</dbReference>
<feature type="domain" description="Methyltransferase type 11" evidence="1">
    <location>
        <begin position="50"/>
        <end position="146"/>
    </location>
</feature>
<evidence type="ECO:0000259" key="1">
    <source>
        <dbReference type="Pfam" id="PF08241"/>
    </source>
</evidence>
<dbReference type="InterPro" id="IPR013216">
    <property type="entry name" value="Methyltransf_11"/>
</dbReference>
<dbReference type="SUPFAM" id="SSF53335">
    <property type="entry name" value="S-adenosyl-L-methionine-dependent methyltransferases"/>
    <property type="match status" value="1"/>
</dbReference>
<keyword evidence="3" id="KW-1185">Reference proteome</keyword>
<dbReference type="CDD" id="cd02440">
    <property type="entry name" value="AdoMet_MTases"/>
    <property type="match status" value="1"/>
</dbReference>